<evidence type="ECO:0000313" key="2">
    <source>
        <dbReference type="Proteomes" id="UP000032735"/>
    </source>
</evidence>
<dbReference type="AlphaFoldDB" id="A0A068R0S8"/>
<name>A0A068R0S8_9GAMM</name>
<dbReference type="Proteomes" id="UP000032735">
    <property type="component" value="Chromosome"/>
</dbReference>
<reference evidence="1 2" key="1">
    <citation type="submission" date="2013-07" db="EMBL/GenBank/DDBJ databases">
        <authorList>
            <person name="Genoscope - CEA"/>
        </authorList>
    </citation>
    <scope>NUCLEOTIDE SEQUENCE [LARGE SCALE GENOMIC DNA]</scope>
    <source>
        <strain evidence="1 2">G6</strain>
    </source>
</reference>
<evidence type="ECO:0000313" key="1">
    <source>
        <dbReference type="EMBL" id="CDG20654.1"/>
    </source>
</evidence>
<protein>
    <recommendedName>
        <fullName evidence="3">Phosphoadenosine phosphosulfate reductase</fullName>
    </recommendedName>
</protein>
<dbReference type="STRING" id="1354304.XPG1_0999"/>
<dbReference type="InterPro" id="IPR014729">
    <property type="entry name" value="Rossmann-like_a/b/a_fold"/>
</dbReference>
<dbReference type="EMBL" id="FO704551">
    <property type="protein sequence ID" value="CDG20654.1"/>
    <property type="molecule type" value="Genomic_DNA"/>
</dbReference>
<evidence type="ECO:0008006" key="3">
    <source>
        <dbReference type="Google" id="ProtNLM"/>
    </source>
</evidence>
<organism evidence="1 2">
    <name type="scientific">Xenorhabdus poinarii G6</name>
    <dbReference type="NCBI Taxonomy" id="1354304"/>
    <lineage>
        <taxon>Bacteria</taxon>
        <taxon>Pseudomonadati</taxon>
        <taxon>Pseudomonadota</taxon>
        <taxon>Gammaproteobacteria</taxon>
        <taxon>Enterobacterales</taxon>
        <taxon>Morganellaceae</taxon>
        <taxon>Xenorhabdus</taxon>
    </lineage>
</organism>
<gene>
    <name evidence="1" type="ORF">XPG1_0999</name>
</gene>
<accession>A0A068R0S8</accession>
<dbReference type="OrthoDB" id="7260048at2"/>
<keyword evidence="2" id="KW-1185">Reference proteome</keyword>
<dbReference type="Gene3D" id="3.40.50.620">
    <property type="entry name" value="HUPs"/>
    <property type="match status" value="1"/>
</dbReference>
<dbReference type="HOGENOM" id="CLU_068617_0_0_6"/>
<sequence>MIAMSYGGGTNSVALLIGLSEIGLMPDLITFADTGCEKPHTYAYLPVINNWLMANGGPQITVCKKVFRHGRTKAEWVYEEKDLYTYYRERNMLPAVAYGFKNCSQKFKLEPQEKEWNNHPLCGATWARGEQVIMLVGYDFDEEQRVLNARRSLANDAVLSKKFQYEYPLYDWGWDRDACIAAIQRAGLPRPGKSSCWCCPYTKKPELLRLQQDHPELVEKALLMEKSADLKQIKGLGRRWNWGKFLQNPDGYGIDDLDHDMPCGCYDG</sequence>
<proteinExistence type="predicted"/>
<dbReference type="KEGG" id="xpo:XPG1_0999"/>
<dbReference type="RefSeq" id="WP_045958006.1">
    <property type="nucleotide sequence ID" value="NZ_FO704551.1"/>
</dbReference>